<dbReference type="EMBL" id="HBUE01211324">
    <property type="protein sequence ID" value="CAG6534550.1"/>
    <property type="molecule type" value="Transcribed_RNA"/>
</dbReference>
<sequence length="139" mass="15557">MSLYLVCLAVSSAVLQLWCRRRRWSRHDPGLLDADGGAVLQEAARVCRNLYRLGQRARHRDHVHLHQVGHRRHRVAAGSAGGHGDRVYHVYPGHLLQKRLAVPSPAEGNSAPEEPEAEDQGQKQARRSSAVLRFQHAAE</sequence>
<dbReference type="EMBL" id="HBUE01211321">
    <property type="protein sequence ID" value="CAG6534547.1"/>
    <property type="molecule type" value="Transcribed_RNA"/>
</dbReference>
<accession>A0A8D8KFZ3</accession>
<evidence type="ECO:0000313" key="3">
    <source>
        <dbReference type="EMBL" id="CAG6586501.1"/>
    </source>
</evidence>
<feature type="signal peptide" evidence="2">
    <location>
        <begin position="1"/>
        <end position="19"/>
    </location>
</feature>
<dbReference type="EMBL" id="HBUE01317756">
    <property type="protein sequence ID" value="CAG6586495.1"/>
    <property type="molecule type" value="Transcribed_RNA"/>
</dbReference>
<name>A0A8D8KFZ3_CULPI</name>
<dbReference type="EMBL" id="HBUE01211326">
    <property type="protein sequence ID" value="CAG6534553.1"/>
    <property type="molecule type" value="Transcribed_RNA"/>
</dbReference>
<keyword evidence="2" id="KW-0732">Signal</keyword>
<dbReference type="EMBL" id="HBUE01023538">
    <property type="protein sequence ID" value="CAG6453621.1"/>
    <property type="molecule type" value="Transcribed_RNA"/>
</dbReference>
<reference evidence="3" key="1">
    <citation type="submission" date="2021-05" db="EMBL/GenBank/DDBJ databases">
        <authorList>
            <person name="Alioto T."/>
            <person name="Alioto T."/>
            <person name="Gomez Garrido J."/>
        </authorList>
    </citation>
    <scope>NUCLEOTIDE SEQUENCE</scope>
</reference>
<dbReference type="EMBL" id="HBUE01023539">
    <property type="protein sequence ID" value="CAG6453624.1"/>
    <property type="molecule type" value="Transcribed_RNA"/>
</dbReference>
<organism evidence="3">
    <name type="scientific">Culex pipiens</name>
    <name type="common">House mosquito</name>
    <dbReference type="NCBI Taxonomy" id="7175"/>
    <lineage>
        <taxon>Eukaryota</taxon>
        <taxon>Metazoa</taxon>
        <taxon>Ecdysozoa</taxon>
        <taxon>Arthropoda</taxon>
        <taxon>Hexapoda</taxon>
        <taxon>Insecta</taxon>
        <taxon>Pterygota</taxon>
        <taxon>Neoptera</taxon>
        <taxon>Endopterygota</taxon>
        <taxon>Diptera</taxon>
        <taxon>Nematocera</taxon>
        <taxon>Culicoidea</taxon>
        <taxon>Culicidae</taxon>
        <taxon>Culicinae</taxon>
        <taxon>Culicini</taxon>
        <taxon>Culex</taxon>
        <taxon>Culex</taxon>
    </lineage>
</organism>
<feature type="chain" id="PRO_5036261252" evidence="2">
    <location>
        <begin position="20"/>
        <end position="139"/>
    </location>
</feature>
<evidence type="ECO:0000256" key="2">
    <source>
        <dbReference type="SAM" id="SignalP"/>
    </source>
</evidence>
<dbReference type="EMBL" id="HBUE01317761">
    <property type="protein sequence ID" value="CAG6586501.1"/>
    <property type="molecule type" value="Transcribed_RNA"/>
</dbReference>
<evidence type="ECO:0000256" key="1">
    <source>
        <dbReference type="SAM" id="MobiDB-lite"/>
    </source>
</evidence>
<feature type="region of interest" description="Disordered" evidence="1">
    <location>
        <begin position="101"/>
        <end position="139"/>
    </location>
</feature>
<protein>
    <submittedName>
        <fullName evidence="3">(northern house mosquito) hypothetical protein</fullName>
    </submittedName>
</protein>
<dbReference type="EMBL" id="HBUE01317759">
    <property type="protein sequence ID" value="CAG6586498.1"/>
    <property type="molecule type" value="Transcribed_RNA"/>
</dbReference>
<dbReference type="AlphaFoldDB" id="A0A8D8KFZ3"/>
<proteinExistence type="predicted"/>